<protein>
    <recommendedName>
        <fullName evidence="2 3">Single-stranded DNA-binding protein</fullName>
        <shortName evidence="2">SSB</shortName>
    </recommendedName>
</protein>
<gene>
    <name evidence="5" type="primary">ssb1</name>
    <name evidence="5" type="ORF">RS84_03083</name>
</gene>
<dbReference type="GO" id="GO:0006260">
    <property type="term" value="P:DNA replication"/>
    <property type="evidence" value="ECO:0007669"/>
    <property type="project" value="InterPro"/>
</dbReference>
<dbReference type="InterPro" id="IPR012340">
    <property type="entry name" value="NA-bd_OB-fold"/>
</dbReference>
<comment type="caution">
    <text evidence="5">The sequence shown here is derived from an EMBL/GenBank/DDBJ whole genome shotgun (WGS) entry which is preliminary data.</text>
</comment>
<dbReference type="Proteomes" id="UP000033900">
    <property type="component" value="Unassembled WGS sequence"/>
</dbReference>
<feature type="compositionally biased region" description="Acidic residues" evidence="4">
    <location>
        <begin position="158"/>
        <end position="170"/>
    </location>
</feature>
<dbReference type="STRING" id="273678.RS84_03083"/>
<dbReference type="NCBIfam" id="TIGR00621">
    <property type="entry name" value="ssb"/>
    <property type="match status" value="1"/>
</dbReference>
<evidence type="ECO:0000256" key="1">
    <source>
        <dbReference type="ARBA" id="ARBA00023125"/>
    </source>
</evidence>
<dbReference type="GO" id="GO:0009295">
    <property type="term" value="C:nucleoid"/>
    <property type="evidence" value="ECO:0007669"/>
    <property type="project" value="TreeGrafter"/>
</dbReference>
<dbReference type="InterPro" id="IPR011344">
    <property type="entry name" value="ssDNA-bd"/>
</dbReference>
<keyword evidence="1 2" id="KW-0238">DNA-binding</keyword>
<name>A0A0M2HIA8_9MICO</name>
<accession>A0A0M2HIA8</accession>
<dbReference type="SUPFAM" id="SSF50249">
    <property type="entry name" value="Nucleic acid-binding proteins"/>
    <property type="match status" value="1"/>
</dbReference>
<dbReference type="HAMAP" id="MF_00984">
    <property type="entry name" value="SSB"/>
    <property type="match status" value="1"/>
</dbReference>
<evidence type="ECO:0000313" key="5">
    <source>
        <dbReference type="EMBL" id="KJL46449.1"/>
    </source>
</evidence>
<feature type="compositionally biased region" description="Basic and acidic residues" evidence="4">
    <location>
        <begin position="179"/>
        <end position="188"/>
    </location>
</feature>
<evidence type="ECO:0000256" key="3">
    <source>
        <dbReference type="RuleBase" id="RU000524"/>
    </source>
</evidence>
<dbReference type="Gene3D" id="2.40.50.140">
    <property type="entry name" value="Nucleic acid-binding proteins"/>
    <property type="match status" value="1"/>
</dbReference>
<feature type="region of interest" description="Disordered" evidence="4">
    <location>
        <begin position="127"/>
        <end position="188"/>
    </location>
</feature>
<comment type="caution">
    <text evidence="2">Lacks conserved residue(s) required for the propagation of feature annotation.</text>
</comment>
<dbReference type="GO" id="GO:0003697">
    <property type="term" value="F:single-stranded DNA binding"/>
    <property type="evidence" value="ECO:0007669"/>
    <property type="project" value="UniProtKB-UniRule"/>
</dbReference>
<proteinExistence type="inferred from homology"/>
<dbReference type="CDD" id="cd04496">
    <property type="entry name" value="SSB_OBF"/>
    <property type="match status" value="1"/>
</dbReference>
<dbReference type="RefSeq" id="WP_082062218.1">
    <property type="nucleotide sequence ID" value="NZ_JYJB01000010.1"/>
</dbReference>
<dbReference type="PANTHER" id="PTHR10302">
    <property type="entry name" value="SINGLE-STRANDED DNA-BINDING PROTEIN"/>
    <property type="match status" value="1"/>
</dbReference>
<dbReference type="EMBL" id="JYJB01000010">
    <property type="protein sequence ID" value="KJL46449.1"/>
    <property type="molecule type" value="Genomic_DNA"/>
</dbReference>
<organism evidence="5 6">
    <name type="scientific">Microbacterium hydrocarbonoxydans</name>
    <dbReference type="NCBI Taxonomy" id="273678"/>
    <lineage>
        <taxon>Bacteria</taxon>
        <taxon>Bacillati</taxon>
        <taxon>Actinomycetota</taxon>
        <taxon>Actinomycetes</taxon>
        <taxon>Micrococcales</taxon>
        <taxon>Microbacteriaceae</taxon>
        <taxon>Microbacterium</taxon>
    </lineage>
</organism>
<comment type="subunit">
    <text evidence="2">Homotetramer.</text>
</comment>
<evidence type="ECO:0000256" key="4">
    <source>
        <dbReference type="SAM" id="MobiDB-lite"/>
    </source>
</evidence>
<dbReference type="Pfam" id="PF00436">
    <property type="entry name" value="SSB"/>
    <property type="match status" value="1"/>
</dbReference>
<dbReference type="AlphaFoldDB" id="A0A0M2HIA8"/>
<dbReference type="InterPro" id="IPR000424">
    <property type="entry name" value="Primosome_PriB/ssb"/>
</dbReference>
<reference evidence="5 6" key="1">
    <citation type="submission" date="2015-02" db="EMBL/GenBank/DDBJ databases">
        <title>Draft genome sequences of ten Microbacterium spp. with emphasis on heavy metal contaminated environments.</title>
        <authorList>
            <person name="Corretto E."/>
        </authorList>
    </citation>
    <scope>NUCLEOTIDE SEQUENCE [LARGE SCALE GENOMIC DNA]</scope>
    <source>
        <strain evidence="5 6">SA35</strain>
    </source>
</reference>
<evidence type="ECO:0000256" key="2">
    <source>
        <dbReference type="HAMAP-Rule" id="MF_00984"/>
    </source>
</evidence>
<dbReference type="PROSITE" id="PS50935">
    <property type="entry name" value="SSB"/>
    <property type="match status" value="1"/>
</dbReference>
<dbReference type="OrthoDB" id="4427276at2"/>
<sequence>MTEILTIVGKVATDPTTGRTAGGVAVTNFRLASTHRRFDQATNTWVDAETNWFSVAAFRQLAEHVRASLHTGDSVIVTGRLKIRNWEANGKHGTSVDIDAEAIGHDLRWGTSSYLPRSRVLTASREFANTEGAPTRGEIESTPAPAGRLFPEQLPPDVVDENGDPLEDLDVSWATQGGEAKDEAPVPS</sequence>
<dbReference type="PANTHER" id="PTHR10302:SF27">
    <property type="entry name" value="SINGLE-STRANDED DNA-BINDING PROTEIN"/>
    <property type="match status" value="1"/>
</dbReference>
<keyword evidence="6" id="KW-1185">Reference proteome</keyword>
<evidence type="ECO:0000313" key="6">
    <source>
        <dbReference type="Proteomes" id="UP000033900"/>
    </source>
</evidence>
<dbReference type="PATRIC" id="fig|273678.4.peg.3080"/>